<evidence type="ECO:0000259" key="1">
    <source>
        <dbReference type="Pfam" id="PF01345"/>
    </source>
</evidence>
<reference evidence="3" key="1">
    <citation type="submission" date="2022-07" db="EMBL/GenBank/DDBJ databases">
        <title>Tahibacter sp., a new gammaproteobacterium isolated from the silt sample collected at pig farm.</title>
        <authorList>
            <person name="Chen H."/>
        </authorList>
    </citation>
    <scope>NUCLEOTIDE SEQUENCE</scope>
    <source>
        <strain evidence="3">P2K</strain>
    </source>
</reference>
<dbReference type="InterPro" id="IPR047589">
    <property type="entry name" value="DUF11_rpt"/>
</dbReference>
<evidence type="ECO:0000313" key="3">
    <source>
        <dbReference type="EMBL" id="MCQ4165354.1"/>
    </source>
</evidence>
<feature type="domain" description="DUF11" evidence="1">
    <location>
        <begin position="2420"/>
        <end position="2526"/>
    </location>
</feature>
<sequence>MLPISTAALAEGSRTLYPSTYPAGGTRGVMDASNTNTFAGVAAGNQFLYVYAQAGEYILLGSRNRSNGGDVLVYNPQSFGPKGMETIPGTANFACSSQANRGTIATRAEELAGPDNASASGAVIGGFAPCWYVAPSTGIYGVRFTGATSGGQTNNASVATPQVLGGNLTSAWDVTVRSSATSVTDLNGRLFTYAWTIYNNANGRRIYNDLYYVSLDGYRYRQSFRGLDPNRAAFYANASGFIDTNGAALYHDFRGSSQLVTNGPSGAAGITAQPPQYPIFFSDVSPGGPANTEVNRVLTALAIPTTPTAPQLNSPSFVGNLGGNTSTFSTGGTFTFNTVNTLTYEIVISRNGVDYDPANPLNRVLTGTALTGSHSVLWDGRDNNNTPFPAGSYNFRIVGRNGEIHFPMLDVEGNLSGGPTLAKLNGSLGTTVYYDDRGYRAANGTLIGALNAHLCGAGSAIAQPVPSYSLLGVDSADANLAGSGNYYRSWGGSNDNNTDCNNSANEYFGTAKGLDLWALEKSAEFIEPVVIVPPTTGVDVTTQVNVTSSVISGGTAYGSFVFSNAGTATANGVTYSVVLGNPAVPATCPASITFTQVPAGVTPTYNPAPACTITFTGMPTSLTTGQSLTFNFNYVVAPTNPGPIPLTTTIAATNETAGAPAPNTATAQTVVAKPVISVVKSSTPAAGTQVNVGTVITYTLSVTVANAPTTSILSLADTLGTGLTFGSVTSAGSFSCSGSLTCTLPAGTATGTYSLTYTATVNSSAAGSVANNVVPTGGGGTNPPSCGPCSVSHPLPPPVISVAKTSNPASGTTVAAGQTITYTLTATVTGGTLSSPLVLTDTLTANQTFGTVTSAGAYTCTGSVQCTLPVGTPPGTYAVSYTATVNNNATGSVGNSVVATGGGGTNPPDCTTCSTTHPLNPVVSVVKTSNPATGTTVAAGQTITYTLTATVSSAALSSPLVLTDTLSANQTFGTVTSAGAYSCTGSVQCTLPVGTPPGTYAVSYTATVNNNATGSVGNSVVATGGGGTNPPDCTTCSTTHPLNPAVSVVKTSNPATGTTVAAGQTITYTLTATVSSAALSSPLVLTDTLSANQTFGTVTSAGAYTCTGSVQCTLPVGTPPGTYAVSYTATVNNNATGSVGNNVAATGGGGTNPPDCTTCSTTHPLNPVVSVVKTSNPATGTTVAAGQTITYTLTATVSSAALSSPLVLTDTLSANQTFGTVTSAGAYSCTGSVQCTLPVGTPPGTYAVSYTATVNNNATGSVGNSVVATGGGGTNPPDCTTCSTTHPLNPAVSVVKTSNPATGTTVAAGQTITYTLTATVSSAALSSPLVLTDTLSANQTFGTVTSAGAYTCTGSVQCTLPVGTPPGTYAVSYTATVNNNATGSVGNSVVATGGGGTNPPDCTTCSTTHPLNPVVSVVKTSNPASGSSVDAGQTITYTLTATVSSAALSSPLVLTDTLTANQTFGTVTSAGAYSCTGSVQCILPVGTVPGTYAVSYTATVNTNATGTVGNNVAATGGGGTNPPDCTTCSTTHPLNPVVSVAKTSNPASGTSVNAGQTITYTLTATVANAALTSPLVLTDTLTANQTFGSVTSAGAYSCTGSVQCTLPIGTAPGTYAVSYTATVNANATGTVGNSVVATGGGGTNPPDCTTCSTTHPLNPLVSVVKTSNPASGTSVNAGQTITYTLTATVANAALTSPLVLTDTLTANQTFGSVTSAGAYSCTGSVQCTLPIGTAPGTYAVSYTATVNANATGTVGNSVVATGGGGTNPPDCTTCSTTHPLNPLVSVVKTSNPASGTSVNAGQTITYTLTATVANAALTSPLVLTDTLTANQTFGSVTSAGAYSCTGSVQCTLPIGTAPGTYAVSYTATVNANATGTVGNSVVATGGGGTNPPDCTTCSTSHPLNPGIVVVKTSNPASGTAVAAGQTITYTLTATVANAALTSPLVLTDTLSANQTFGSVTSAGAYTCTGSVQCTLPSGTAPGTYAVSYTATVNTNATGTVGNNVAATGGGGSNPPDCTTCSTTHPLNPGIVVVKTSNPASGTAVTAGQTITYTLTATVANAALTSPLVLTDTLSANQTFGSVTSAGAYTCSGSVQCTLPSGTVAGTYAVSYTATVNNDATGTVGNSVVASGGGGSNPPDCTTCSTTHPLNPVVSVVKSSNPASGTSVTPGQTITYTLTATVANAALTSPLVLTDTLSANQTFGSVTSAGSFTCTGSVQCTLPSGTAPGTYAVSYTATVNNNATGSVGNSVAATGGGGTNPPDCTTCSTTHPLQANVSLVKTLTGEDGTAAGIAEAGETLTYTITLSNSGGVAATNVGVTDRMDPNVTFVSASNGGTAAAGNVTWSGLTVPAGGTLVLTVQVRVASPLPAGASQVNNLAYVTGTTPPACPPGGPQCVVTPTAANISVTKALSGESITADGVAEPGEELTYTITVRNEGGTATTGTLVNETVPQHTSFVTGAPLWSCAVGSPAGTACDALVNVPAHNGVQPGVATLTFTVRVADPLPSGVTAIANAVALDDGTPPDCTVTPNHPACVVVPTVNLRLTKTVASVTATGPSAYRANYQIEVVNVGGAAATYTLTDTLQFTPNGVVFTGNAQVTTSGGTVNPVLSGGQFAPVNGVAVQLSAGSVSVAAGATHTYTVSVPIGVQPGSLQNASCSGAPGNGLYNAAAISGSFDLDSSACAPVNADVALIRLVKTVTLQQDNNGNRYGDVGDVLGYRFTIRNPGTVPLTAVQLFDPRVQNLQCEPLTANGTPFRVLPGDELFHGAFDALLGGALVPGDSIECTASHTLTAADVALRRVVNSATATGTGPAGQVVTSVGTAVFTSFR</sequence>
<dbReference type="InterPro" id="IPR001434">
    <property type="entry name" value="OmcB-like_DUF11"/>
</dbReference>
<dbReference type="Gene3D" id="2.60.40.4070">
    <property type="match status" value="1"/>
</dbReference>
<dbReference type="InterPro" id="IPR013783">
    <property type="entry name" value="Ig-like_fold"/>
</dbReference>
<dbReference type="InterPro" id="IPR051172">
    <property type="entry name" value="Chlamydia_OmcB"/>
</dbReference>
<feature type="domain" description="DUF7507" evidence="2">
    <location>
        <begin position="2692"/>
        <end position="2818"/>
    </location>
</feature>
<dbReference type="EMBL" id="JANFQO010000009">
    <property type="protein sequence ID" value="MCQ4165354.1"/>
    <property type="molecule type" value="Genomic_DNA"/>
</dbReference>
<dbReference type="InterPro" id="IPR055354">
    <property type="entry name" value="DUF7507"/>
</dbReference>
<proteinExistence type="predicted"/>
<dbReference type="Proteomes" id="UP001165498">
    <property type="component" value="Unassembled WGS sequence"/>
</dbReference>
<dbReference type="Gene3D" id="2.60.40.10">
    <property type="entry name" value="Immunoglobulins"/>
    <property type="match status" value="13"/>
</dbReference>
<gene>
    <name evidence="3" type="ORF">NM961_11585</name>
</gene>
<accession>A0ABT1QSV6</accession>
<feature type="domain" description="DUF11" evidence="1">
    <location>
        <begin position="686"/>
        <end position="774"/>
    </location>
</feature>
<dbReference type="RefSeq" id="WP_255914510.1">
    <property type="nucleotide sequence ID" value="NZ_JANFQO010000009.1"/>
</dbReference>
<evidence type="ECO:0008006" key="5">
    <source>
        <dbReference type="Google" id="ProtNLM"/>
    </source>
</evidence>
<dbReference type="PANTHER" id="PTHR34819">
    <property type="entry name" value="LARGE CYSTEINE-RICH PERIPLASMIC PROTEIN OMCB"/>
    <property type="match status" value="1"/>
</dbReference>
<keyword evidence="4" id="KW-1185">Reference proteome</keyword>
<dbReference type="Pfam" id="PF24346">
    <property type="entry name" value="DUF7507"/>
    <property type="match status" value="1"/>
</dbReference>
<name>A0ABT1QSV6_9GAMM</name>
<evidence type="ECO:0000259" key="2">
    <source>
        <dbReference type="Pfam" id="PF24346"/>
    </source>
</evidence>
<dbReference type="Pfam" id="PF01345">
    <property type="entry name" value="DUF11"/>
    <property type="match status" value="3"/>
</dbReference>
<dbReference type="NCBIfam" id="TIGR01451">
    <property type="entry name" value="B_ant_repeat"/>
    <property type="match status" value="2"/>
</dbReference>
<organism evidence="3 4">
    <name type="scientific">Tahibacter harae</name>
    <dbReference type="NCBI Taxonomy" id="2963937"/>
    <lineage>
        <taxon>Bacteria</taxon>
        <taxon>Pseudomonadati</taxon>
        <taxon>Pseudomonadota</taxon>
        <taxon>Gammaproteobacteria</taxon>
        <taxon>Lysobacterales</taxon>
        <taxon>Rhodanobacteraceae</taxon>
        <taxon>Tahibacter</taxon>
    </lineage>
</organism>
<protein>
    <recommendedName>
        <fullName evidence="5">DUF11 domain-containing protein</fullName>
    </recommendedName>
</protein>
<evidence type="ECO:0000313" key="4">
    <source>
        <dbReference type="Proteomes" id="UP001165498"/>
    </source>
</evidence>
<comment type="caution">
    <text evidence="3">The sequence shown here is derived from an EMBL/GenBank/DDBJ whole genome shotgun (WGS) entry which is preliminary data.</text>
</comment>
<dbReference type="PANTHER" id="PTHR34819:SF3">
    <property type="entry name" value="CELL SURFACE PROTEIN"/>
    <property type="match status" value="1"/>
</dbReference>
<feature type="domain" description="DUF11" evidence="1">
    <location>
        <begin position="2293"/>
        <end position="2384"/>
    </location>
</feature>